<dbReference type="Pfam" id="PF11716">
    <property type="entry name" value="MDMPI_N"/>
    <property type="match status" value="1"/>
</dbReference>
<organism evidence="2 3">
    <name type="scientific">Actinoalloteichus hymeniacidonis</name>
    <dbReference type="NCBI Taxonomy" id="340345"/>
    <lineage>
        <taxon>Bacteria</taxon>
        <taxon>Bacillati</taxon>
        <taxon>Actinomycetota</taxon>
        <taxon>Actinomycetes</taxon>
        <taxon>Pseudonocardiales</taxon>
        <taxon>Pseudonocardiaceae</taxon>
        <taxon>Actinoalloteichus</taxon>
    </lineage>
</organism>
<evidence type="ECO:0000313" key="3">
    <source>
        <dbReference type="Proteomes" id="UP000095210"/>
    </source>
</evidence>
<dbReference type="NCBIfam" id="TIGR03083">
    <property type="entry name" value="maleylpyruvate isomerase family mycothiol-dependent enzyme"/>
    <property type="match status" value="1"/>
</dbReference>
<dbReference type="SUPFAM" id="SSF55718">
    <property type="entry name" value="SCP-like"/>
    <property type="match status" value="1"/>
</dbReference>
<evidence type="ECO:0000259" key="1">
    <source>
        <dbReference type="Pfam" id="PF11716"/>
    </source>
</evidence>
<name>A0AAC9HRS5_9PSEU</name>
<dbReference type="InterPro" id="IPR024344">
    <property type="entry name" value="MDMPI_metal-binding"/>
</dbReference>
<accession>A0AAC9HRS5</accession>
<dbReference type="InterPro" id="IPR036527">
    <property type="entry name" value="SCP2_sterol-bd_dom_sf"/>
</dbReference>
<dbReference type="EMBL" id="CP014859">
    <property type="protein sequence ID" value="AOS64437.1"/>
    <property type="molecule type" value="Genomic_DNA"/>
</dbReference>
<reference evidence="3" key="1">
    <citation type="submission" date="2016-03" db="EMBL/GenBank/DDBJ databases">
        <title>Complete genome sequence of the type strain Actinoalloteichus hymeniacidonis DSM 45092.</title>
        <authorList>
            <person name="Schaffert L."/>
            <person name="Albersmeier A."/>
            <person name="Winkler A."/>
            <person name="Kalinowski J."/>
            <person name="Zotchev S."/>
            <person name="Ruckert C."/>
        </authorList>
    </citation>
    <scope>NUCLEOTIDE SEQUENCE [LARGE SCALE GENOMIC DNA]</scope>
    <source>
        <strain evidence="3">HPA177(T) (DSM 45092(T))</strain>
    </source>
</reference>
<proteinExistence type="predicted"/>
<feature type="domain" description="Mycothiol-dependent maleylpyruvate isomerase metal-binding" evidence="1">
    <location>
        <begin position="40"/>
        <end position="172"/>
    </location>
</feature>
<dbReference type="InterPro" id="IPR034660">
    <property type="entry name" value="DinB/YfiT-like"/>
</dbReference>
<protein>
    <recommendedName>
        <fullName evidence="1">Mycothiol-dependent maleylpyruvate isomerase metal-binding domain-containing protein</fullName>
    </recommendedName>
</protein>
<dbReference type="Gene3D" id="1.20.120.450">
    <property type="entry name" value="dinb family like domain"/>
    <property type="match status" value="1"/>
</dbReference>
<dbReference type="RefSeq" id="WP_069850646.1">
    <property type="nucleotide sequence ID" value="NZ_CP014859.1"/>
</dbReference>
<keyword evidence="3" id="KW-1185">Reference proteome</keyword>
<dbReference type="KEGG" id="ahm:TL08_18210"/>
<gene>
    <name evidence="2" type="ORF">TL08_18210</name>
</gene>
<sequence length="265" mass="28615">MAELHLSHPQPLEDSLVAPRTSVDGAAAHAAAGLRALEIANRALLEVVDRLDDADTAGPSLLPGWSRAHVLTHLARNADGLVNLLTWARTGVEHPMYPSEADRDADIVEGADRPAQLLDEDIRAAVERFTVAADALPADAWSAQITARQGVMQAQEIPWVRLREIWIHLVDLDVGTSLADVPDDQLEVLLISVVGPYQERTDVPSFSVVVELPDGTERTWHIGSASEDGGPPPVRGTTRAVLGWLTGRHDGHDLLGTLPELPGWM</sequence>
<dbReference type="Gene3D" id="3.30.1050.20">
    <property type="match status" value="1"/>
</dbReference>
<dbReference type="GO" id="GO:0046872">
    <property type="term" value="F:metal ion binding"/>
    <property type="evidence" value="ECO:0007669"/>
    <property type="project" value="InterPro"/>
</dbReference>
<dbReference type="Proteomes" id="UP000095210">
    <property type="component" value="Chromosome"/>
</dbReference>
<dbReference type="InterPro" id="IPR017517">
    <property type="entry name" value="Maleyloyr_isom"/>
</dbReference>
<dbReference type="SUPFAM" id="SSF109854">
    <property type="entry name" value="DinB/YfiT-like putative metalloenzymes"/>
    <property type="match status" value="1"/>
</dbReference>
<evidence type="ECO:0000313" key="2">
    <source>
        <dbReference type="EMBL" id="AOS64437.1"/>
    </source>
</evidence>
<dbReference type="AlphaFoldDB" id="A0AAC9HRS5"/>